<evidence type="ECO:0000313" key="3">
    <source>
        <dbReference type="Proteomes" id="UP000266841"/>
    </source>
</evidence>
<keyword evidence="3" id="KW-1185">Reference proteome</keyword>
<feature type="compositionally biased region" description="Basic and acidic residues" evidence="1">
    <location>
        <begin position="15"/>
        <end position="37"/>
    </location>
</feature>
<feature type="region of interest" description="Disordered" evidence="1">
    <location>
        <begin position="1"/>
        <end position="56"/>
    </location>
</feature>
<feature type="region of interest" description="Disordered" evidence="1">
    <location>
        <begin position="225"/>
        <end position="245"/>
    </location>
</feature>
<proteinExistence type="predicted"/>
<feature type="compositionally biased region" description="Polar residues" evidence="1">
    <location>
        <begin position="227"/>
        <end position="243"/>
    </location>
</feature>
<dbReference type="Proteomes" id="UP000266841">
    <property type="component" value="Unassembled WGS sequence"/>
</dbReference>
<feature type="region of interest" description="Disordered" evidence="1">
    <location>
        <begin position="130"/>
        <end position="155"/>
    </location>
</feature>
<gene>
    <name evidence="2" type="ORF">THAOC_18122</name>
</gene>
<reference evidence="2 3" key="1">
    <citation type="journal article" date="2012" name="Genome Biol.">
        <title>Genome and low-iron response of an oceanic diatom adapted to chronic iron limitation.</title>
        <authorList>
            <person name="Lommer M."/>
            <person name="Specht M."/>
            <person name="Roy A.S."/>
            <person name="Kraemer L."/>
            <person name="Andreson R."/>
            <person name="Gutowska M.A."/>
            <person name="Wolf J."/>
            <person name="Bergner S.V."/>
            <person name="Schilhabel M.B."/>
            <person name="Klostermeier U.C."/>
            <person name="Beiko R.G."/>
            <person name="Rosenstiel P."/>
            <person name="Hippler M."/>
            <person name="Laroche J."/>
        </authorList>
    </citation>
    <scope>NUCLEOTIDE SEQUENCE [LARGE SCALE GENOMIC DNA]</scope>
    <source>
        <strain evidence="2 3">CCMP1005</strain>
    </source>
</reference>
<evidence type="ECO:0000313" key="2">
    <source>
        <dbReference type="EMBL" id="EJK61398.1"/>
    </source>
</evidence>
<name>K0S5K6_THAOC</name>
<dbReference type="EMBL" id="AGNL01020057">
    <property type="protein sequence ID" value="EJK61398.1"/>
    <property type="molecule type" value="Genomic_DNA"/>
</dbReference>
<comment type="caution">
    <text evidence="2">The sequence shown here is derived from an EMBL/GenBank/DDBJ whole genome shotgun (WGS) entry which is preliminary data.</text>
</comment>
<sequence length="427" mass="46472">MRSAGSVIHVRNHVPSRDRQERPEEARHHPSCHHESGGRGQKFRRREARHGEAEVVRASSGRRLVLSERQRARHLDERTGHADGRCECEYPSLPHPVREPGHEYCAWGREEQEEAQRRAREVTVTVIDKAERSRADLNEGSPSTESPHARQEGGVLVHPPPAARVVRFLVAPGPQAFPAMGDFVAILFAMSEALCQEPKASGDESQLVLASASLRLALRGLEIPGNASGSMERTQSGSTQVQKKGTPEGKLSFYLRLLAAGGAISGAIRGAKDSTRGNSAATKKNVQPSDATWALFSACRALSTGMALRAGRRHVTPVFVTTYILYVNSRKVTPVIVTTYILYVNRRRRAGPTVLAPEIAPGGRVLNRPDIAPEIERDRANLSLAPERGWIAPPLHASAATKNRLGSASGAKKKDLAPEIAPRLQAV</sequence>
<dbReference type="AlphaFoldDB" id="K0S5K6"/>
<protein>
    <submittedName>
        <fullName evidence="2">Uncharacterized protein</fullName>
    </submittedName>
</protein>
<evidence type="ECO:0000256" key="1">
    <source>
        <dbReference type="SAM" id="MobiDB-lite"/>
    </source>
</evidence>
<accession>K0S5K6</accession>
<organism evidence="2 3">
    <name type="scientific">Thalassiosira oceanica</name>
    <name type="common">Marine diatom</name>
    <dbReference type="NCBI Taxonomy" id="159749"/>
    <lineage>
        <taxon>Eukaryota</taxon>
        <taxon>Sar</taxon>
        <taxon>Stramenopiles</taxon>
        <taxon>Ochrophyta</taxon>
        <taxon>Bacillariophyta</taxon>
        <taxon>Coscinodiscophyceae</taxon>
        <taxon>Thalassiosirophycidae</taxon>
        <taxon>Thalassiosirales</taxon>
        <taxon>Thalassiosiraceae</taxon>
        <taxon>Thalassiosira</taxon>
    </lineage>
</organism>